<comment type="caution">
    <text evidence="2">The sequence shown here is derived from an EMBL/GenBank/DDBJ whole genome shotgun (WGS) entry which is preliminary data.</text>
</comment>
<reference evidence="2 3" key="1">
    <citation type="submission" date="2020-08" db="EMBL/GenBank/DDBJ databases">
        <title>A Genomic Blueprint of the Chicken Gut Microbiome.</title>
        <authorList>
            <person name="Gilroy R."/>
            <person name="Ravi A."/>
            <person name="Getino M."/>
            <person name="Pursley I."/>
            <person name="Horton D.L."/>
            <person name="Alikhan N.-F."/>
            <person name="Baker D."/>
            <person name="Gharbi K."/>
            <person name="Hall N."/>
            <person name="Watson M."/>
            <person name="Adriaenssens E.M."/>
            <person name="Foster-Nyarko E."/>
            <person name="Jarju S."/>
            <person name="Secka A."/>
            <person name="Antonio M."/>
            <person name="Oren A."/>
            <person name="Chaudhuri R."/>
            <person name="La Ragione R.M."/>
            <person name="Hildebrand F."/>
            <person name="Pallen M.J."/>
        </authorList>
    </citation>
    <scope>NUCLEOTIDE SEQUENCE [LARGE SCALE GENOMIC DNA]</scope>
    <source>
        <strain evidence="2 3">Sa3CUA8</strain>
    </source>
</reference>
<keyword evidence="1" id="KW-0812">Transmembrane</keyword>
<evidence type="ECO:0000313" key="2">
    <source>
        <dbReference type="EMBL" id="MBD7907672.1"/>
    </source>
</evidence>
<dbReference type="EMBL" id="JACSQY010000002">
    <property type="protein sequence ID" value="MBD7907672.1"/>
    <property type="molecule type" value="Genomic_DNA"/>
</dbReference>
<keyword evidence="1" id="KW-0472">Membrane</keyword>
<dbReference type="RefSeq" id="WP_191688803.1">
    <property type="nucleotide sequence ID" value="NZ_JACSQY010000002.1"/>
</dbReference>
<proteinExistence type="predicted"/>
<sequence length="52" mass="6145">MKRIVDKFRCMTCSVETDVEKEMTRKLFPKFCIGHVALFATGIFLVIMEWMN</sequence>
<dbReference type="Proteomes" id="UP000659496">
    <property type="component" value="Unassembled WGS sequence"/>
</dbReference>
<name>A0ABR8PHM0_9BACL</name>
<keyword evidence="1" id="KW-1133">Transmembrane helix</keyword>
<gene>
    <name evidence="2" type="ORF">H9659_04895</name>
</gene>
<keyword evidence="3" id="KW-1185">Reference proteome</keyword>
<evidence type="ECO:0000313" key="3">
    <source>
        <dbReference type="Proteomes" id="UP000659496"/>
    </source>
</evidence>
<feature type="transmembrane region" description="Helical" evidence="1">
    <location>
        <begin position="31"/>
        <end position="51"/>
    </location>
</feature>
<evidence type="ECO:0000256" key="1">
    <source>
        <dbReference type="SAM" id="Phobius"/>
    </source>
</evidence>
<organism evidence="2 3">
    <name type="scientific">Sporosarcina gallistercoris</name>
    <dbReference type="NCBI Taxonomy" id="2762245"/>
    <lineage>
        <taxon>Bacteria</taxon>
        <taxon>Bacillati</taxon>
        <taxon>Bacillota</taxon>
        <taxon>Bacilli</taxon>
        <taxon>Bacillales</taxon>
        <taxon>Caryophanaceae</taxon>
        <taxon>Sporosarcina</taxon>
    </lineage>
</organism>
<accession>A0ABR8PHM0</accession>
<protein>
    <submittedName>
        <fullName evidence="2">Uncharacterized protein</fullName>
    </submittedName>
</protein>